<organism evidence="2 3">
    <name type="scientific">Halomarinibacterium sedimenti</name>
    <dbReference type="NCBI Taxonomy" id="2857106"/>
    <lineage>
        <taxon>Bacteria</taxon>
        <taxon>Pseudomonadati</taxon>
        <taxon>Bacteroidota</taxon>
        <taxon>Flavobacteriia</taxon>
        <taxon>Flavobacteriales</taxon>
        <taxon>Flavobacteriaceae</taxon>
        <taxon>Halomarinibacterium</taxon>
    </lineage>
</organism>
<reference evidence="2" key="1">
    <citation type="submission" date="2021-07" db="EMBL/GenBank/DDBJ databases">
        <title>Aureisphaera sp. CAU 1614 isolated from sea sediment.</title>
        <authorList>
            <person name="Kim W."/>
        </authorList>
    </citation>
    <scope>NUCLEOTIDE SEQUENCE</scope>
    <source>
        <strain evidence="2">CAU 1614</strain>
    </source>
</reference>
<dbReference type="CDD" id="cd00761">
    <property type="entry name" value="Glyco_tranf_GTA_type"/>
    <property type="match status" value="1"/>
</dbReference>
<sequence length="293" mass="34225">MPLVSIIIPTYNRPEMLRLTLDSLGKQTFLDYEIIVVDDGTANNLNKLLCEQYNQVYYFKIENSGGPSKPRNFGIKKSKGKYLAFVDDDDLWLPQKLEKQVAILEDHPNYGIVHCPCKVINTLGEETSEIIGKPKDEQLKHGDVSLKMIGRFTLMTSSVLIRKTVVDAVGNFNEQMPQVGEDTHFWTRCSFNTKFYYLSEPLVLYRIHDSMSKRLKGKYFELPYYLNEVLNETYRKGQLSKSQYLQLRNNIIGRQLKEMPTGKIKTFIRLFKLYPFWFLNFENVKIFIRAVMN</sequence>
<protein>
    <submittedName>
        <fullName evidence="2">Glycosyltransferase family 2 protein</fullName>
    </submittedName>
</protein>
<dbReference type="EMBL" id="JAHWDP010000002">
    <property type="protein sequence ID" value="MBW2937714.1"/>
    <property type="molecule type" value="Genomic_DNA"/>
</dbReference>
<evidence type="ECO:0000313" key="3">
    <source>
        <dbReference type="Proteomes" id="UP001138686"/>
    </source>
</evidence>
<dbReference type="InterPro" id="IPR001173">
    <property type="entry name" value="Glyco_trans_2-like"/>
</dbReference>
<comment type="caution">
    <text evidence="2">The sequence shown here is derived from an EMBL/GenBank/DDBJ whole genome shotgun (WGS) entry which is preliminary data.</text>
</comment>
<dbReference type="AlphaFoldDB" id="A0A9X1JV88"/>
<dbReference type="PANTHER" id="PTHR22916">
    <property type="entry name" value="GLYCOSYLTRANSFERASE"/>
    <property type="match status" value="1"/>
</dbReference>
<dbReference type="RefSeq" id="WP_219052128.1">
    <property type="nucleotide sequence ID" value="NZ_JAHWDP010000002.1"/>
</dbReference>
<proteinExistence type="predicted"/>
<evidence type="ECO:0000259" key="1">
    <source>
        <dbReference type="Pfam" id="PF00535"/>
    </source>
</evidence>
<dbReference type="PANTHER" id="PTHR22916:SF3">
    <property type="entry name" value="UDP-GLCNAC:BETAGAL BETA-1,3-N-ACETYLGLUCOSAMINYLTRANSFERASE-LIKE PROTEIN 1"/>
    <property type="match status" value="1"/>
</dbReference>
<gene>
    <name evidence="2" type="ORF">KXJ69_06320</name>
</gene>
<keyword evidence="3" id="KW-1185">Reference proteome</keyword>
<accession>A0A9X1JV88</accession>
<dbReference type="Proteomes" id="UP001138686">
    <property type="component" value="Unassembled WGS sequence"/>
</dbReference>
<feature type="domain" description="Glycosyltransferase 2-like" evidence="1">
    <location>
        <begin position="5"/>
        <end position="116"/>
    </location>
</feature>
<name>A0A9X1JV88_9FLAO</name>
<dbReference type="Pfam" id="PF00535">
    <property type="entry name" value="Glycos_transf_2"/>
    <property type="match status" value="1"/>
</dbReference>
<evidence type="ECO:0000313" key="2">
    <source>
        <dbReference type="EMBL" id="MBW2937714.1"/>
    </source>
</evidence>
<dbReference type="GO" id="GO:0016758">
    <property type="term" value="F:hexosyltransferase activity"/>
    <property type="evidence" value="ECO:0007669"/>
    <property type="project" value="UniProtKB-ARBA"/>
</dbReference>